<dbReference type="Proteomes" id="UP000299102">
    <property type="component" value="Unassembled WGS sequence"/>
</dbReference>
<protein>
    <submittedName>
        <fullName evidence="1">Uncharacterized protein</fullName>
    </submittedName>
</protein>
<organism evidence="1 2">
    <name type="scientific">Eumeta variegata</name>
    <name type="common">Bagworm moth</name>
    <name type="synonym">Eumeta japonica</name>
    <dbReference type="NCBI Taxonomy" id="151549"/>
    <lineage>
        <taxon>Eukaryota</taxon>
        <taxon>Metazoa</taxon>
        <taxon>Ecdysozoa</taxon>
        <taxon>Arthropoda</taxon>
        <taxon>Hexapoda</taxon>
        <taxon>Insecta</taxon>
        <taxon>Pterygota</taxon>
        <taxon>Neoptera</taxon>
        <taxon>Endopterygota</taxon>
        <taxon>Lepidoptera</taxon>
        <taxon>Glossata</taxon>
        <taxon>Ditrysia</taxon>
        <taxon>Tineoidea</taxon>
        <taxon>Psychidae</taxon>
        <taxon>Oiketicinae</taxon>
        <taxon>Eumeta</taxon>
    </lineage>
</organism>
<sequence length="180" mass="20542">MFLRLLQQNDLPANANLDATFNFGPGYALNSNSLLHSMSTPIPFSIVVTIPSLKSASRLDFNSNAATKVTSSDLNALEFSVCFQRVCPSWQCYNDKKAWLYHESGLTRQVRYHRYHTLTEYRQEVTAFAIAFRPESEYFGGPLPSPSPHSFFITLHHISYSYLRTDADPGWFMRIMTSLD</sequence>
<evidence type="ECO:0000313" key="2">
    <source>
        <dbReference type="Proteomes" id="UP000299102"/>
    </source>
</evidence>
<dbReference type="AlphaFoldDB" id="A0A4C1ZSW3"/>
<evidence type="ECO:0000313" key="1">
    <source>
        <dbReference type="EMBL" id="GBP89717.1"/>
    </source>
</evidence>
<comment type="caution">
    <text evidence="1">The sequence shown here is derived from an EMBL/GenBank/DDBJ whole genome shotgun (WGS) entry which is preliminary data.</text>
</comment>
<gene>
    <name evidence="1" type="ORF">EVAR_46820_1</name>
</gene>
<reference evidence="1 2" key="1">
    <citation type="journal article" date="2019" name="Commun. Biol.">
        <title>The bagworm genome reveals a unique fibroin gene that provides high tensile strength.</title>
        <authorList>
            <person name="Kono N."/>
            <person name="Nakamura H."/>
            <person name="Ohtoshi R."/>
            <person name="Tomita M."/>
            <person name="Numata K."/>
            <person name="Arakawa K."/>
        </authorList>
    </citation>
    <scope>NUCLEOTIDE SEQUENCE [LARGE SCALE GENOMIC DNA]</scope>
</reference>
<name>A0A4C1ZSW3_EUMVA</name>
<accession>A0A4C1ZSW3</accession>
<keyword evidence="2" id="KW-1185">Reference proteome</keyword>
<proteinExistence type="predicted"/>
<dbReference type="EMBL" id="BGZK01002022">
    <property type="protein sequence ID" value="GBP89717.1"/>
    <property type="molecule type" value="Genomic_DNA"/>
</dbReference>